<evidence type="ECO:0000313" key="3">
    <source>
        <dbReference type="Proteomes" id="UP000527143"/>
    </source>
</evidence>
<keyword evidence="3" id="KW-1185">Reference proteome</keyword>
<feature type="transmembrane region" description="Helical" evidence="1">
    <location>
        <begin position="62"/>
        <end position="82"/>
    </location>
</feature>
<reference evidence="2 3" key="1">
    <citation type="submission" date="2020-08" db="EMBL/GenBank/DDBJ databases">
        <title>Genomic Encyclopedia of Type Strains, Phase IV (KMG-IV): sequencing the most valuable type-strain genomes for metagenomic binning, comparative biology and taxonomic classification.</title>
        <authorList>
            <person name="Goeker M."/>
        </authorList>
    </citation>
    <scope>NUCLEOTIDE SEQUENCE [LARGE SCALE GENOMIC DNA]</scope>
    <source>
        <strain evidence="2 3">DSM 26736</strain>
    </source>
</reference>
<comment type="caution">
    <text evidence="2">The sequence shown here is derived from an EMBL/GenBank/DDBJ whole genome shotgun (WGS) entry which is preliminary data.</text>
</comment>
<name>A0A840YR33_9SPHN</name>
<keyword evidence="1" id="KW-1133">Transmembrane helix</keyword>
<evidence type="ECO:0000256" key="1">
    <source>
        <dbReference type="SAM" id="Phobius"/>
    </source>
</evidence>
<feature type="transmembrane region" description="Helical" evidence="1">
    <location>
        <begin position="38"/>
        <end position="56"/>
    </location>
</feature>
<accession>A0A840YR33</accession>
<keyword evidence="1" id="KW-0812">Transmembrane</keyword>
<gene>
    <name evidence="2" type="ORF">FHT02_003113</name>
</gene>
<keyword evidence="1" id="KW-0472">Membrane</keyword>
<proteinExistence type="predicted"/>
<dbReference type="Proteomes" id="UP000527143">
    <property type="component" value="Unassembled WGS sequence"/>
</dbReference>
<sequence>MRTAISRNGRLCRLRSTGVAVRLTGAAQRAGLSEASRIGGVITASAMLWVLAQPALDYGNPGALLTLGILLIFVVLCGYEIFVLRSRRRLYRAVFLASLTASAAVAVMCMVQIDNSQALVERACSNIQRRLLARADEADAETFQALKCRPRVPITAFAFASCDGAPLHHYAQRHSAMRRCFPRNVRHPSWRSASAPHVGPVRVLRQADANCQPR</sequence>
<organism evidence="2 3">
    <name type="scientific">Sphingomonas xinjiangensis</name>
    <dbReference type="NCBI Taxonomy" id="643568"/>
    <lineage>
        <taxon>Bacteria</taxon>
        <taxon>Pseudomonadati</taxon>
        <taxon>Pseudomonadota</taxon>
        <taxon>Alphaproteobacteria</taxon>
        <taxon>Sphingomonadales</taxon>
        <taxon>Sphingomonadaceae</taxon>
        <taxon>Sphingomonas</taxon>
    </lineage>
</organism>
<dbReference type="EMBL" id="JACIJF010000010">
    <property type="protein sequence ID" value="MBB5711861.1"/>
    <property type="molecule type" value="Genomic_DNA"/>
</dbReference>
<evidence type="ECO:0000313" key="2">
    <source>
        <dbReference type="EMBL" id="MBB5711861.1"/>
    </source>
</evidence>
<feature type="transmembrane region" description="Helical" evidence="1">
    <location>
        <begin position="94"/>
        <end position="113"/>
    </location>
</feature>
<dbReference type="AlphaFoldDB" id="A0A840YR33"/>
<protein>
    <submittedName>
        <fullName evidence="2">Uncharacterized protein</fullName>
    </submittedName>
</protein>